<dbReference type="PROSITE" id="PS50893">
    <property type="entry name" value="ABC_TRANSPORTER_2"/>
    <property type="match status" value="1"/>
</dbReference>
<accession>A0A316I4A0</accession>
<dbReference type="AlphaFoldDB" id="A0A316I4A0"/>
<dbReference type="CDD" id="cd03255">
    <property type="entry name" value="ABC_MJ0796_LolCDE_FtsE"/>
    <property type="match status" value="1"/>
</dbReference>
<evidence type="ECO:0000313" key="6">
    <source>
        <dbReference type="EMBL" id="PWK87318.1"/>
    </source>
</evidence>
<dbReference type="Gene3D" id="3.40.50.300">
    <property type="entry name" value="P-loop containing nucleotide triphosphate hydrolases"/>
    <property type="match status" value="1"/>
</dbReference>
<evidence type="ECO:0000256" key="2">
    <source>
        <dbReference type="ARBA" id="ARBA00022741"/>
    </source>
</evidence>
<proteinExistence type="predicted"/>
<keyword evidence="2" id="KW-0547">Nucleotide-binding</keyword>
<evidence type="ECO:0000256" key="4">
    <source>
        <dbReference type="SAM" id="MobiDB-lite"/>
    </source>
</evidence>
<dbReference type="InterPro" id="IPR003439">
    <property type="entry name" value="ABC_transporter-like_ATP-bd"/>
</dbReference>
<dbReference type="SMART" id="SM00382">
    <property type="entry name" value="AAA"/>
    <property type="match status" value="1"/>
</dbReference>
<dbReference type="InterPro" id="IPR017911">
    <property type="entry name" value="MacB-like_ATP-bd"/>
</dbReference>
<dbReference type="GO" id="GO:0005524">
    <property type="term" value="F:ATP binding"/>
    <property type="evidence" value="ECO:0007669"/>
    <property type="project" value="UniProtKB-KW"/>
</dbReference>
<dbReference type="GO" id="GO:0005886">
    <property type="term" value="C:plasma membrane"/>
    <property type="evidence" value="ECO:0007669"/>
    <property type="project" value="TreeGrafter"/>
</dbReference>
<dbReference type="PANTHER" id="PTHR24220">
    <property type="entry name" value="IMPORT ATP-BINDING PROTEIN"/>
    <property type="match status" value="1"/>
</dbReference>
<dbReference type="EMBL" id="QGHB01000004">
    <property type="protein sequence ID" value="PWK87318.1"/>
    <property type="molecule type" value="Genomic_DNA"/>
</dbReference>
<protein>
    <submittedName>
        <fullName evidence="6">Putative ABC transport system ATP-binding protein</fullName>
    </submittedName>
</protein>
<dbReference type="Pfam" id="PF00005">
    <property type="entry name" value="ABC_tran"/>
    <property type="match status" value="1"/>
</dbReference>
<dbReference type="InterPro" id="IPR003593">
    <property type="entry name" value="AAA+_ATPase"/>
</dbReference>
<dbReference type="Proteomes" id="UP000246005">
    <property type="component" value="Unassembled WGS sequence"/>
</dbReference>
<dbReference type="FunFam" id="3.40.50.300:FF:000032">
    <property type="entry name" value="Export ABC transporter ATP-binding protein"/>
    <property type="match status" value="1"/>
</dbReference>
<evidence type="ECO:0000313" key="7">
    <source>
        <dbReference type="Proteomes" id="UP000246005"/>
    </source>
</evidence>
<name>A0A316I4A0_9PSEU</name>
<organism evidence="6 7">
    <name type="scientific">Lentzea atacamensis</name>
    <dbReference type="NCBI Taxonomy" id="531938"/>
    <lineage>
        <taxon>Bacteria</taxon>
        <taxon>Bacillati</taxon>
        <taxon>Actinomycetota</taxon>
        <taxon>Actinomycetes</taxon>
        <taxon>Pseudonocardiales</taxon>
        <taxon>Pseudonocardiaceae</taxon>
        <taxon>Lentzea</taxon>
    </lineage>
</organism>
<sequence>MTPVLALRSVSKHYPGGVTALSDVSLRIGAGELVAIVGPSGSGKSTLLHLVGTLDLPSSGTVEIDGQDVSSLSDRRLSALRGSRLGFVFQQFHLSDALTAVENVATGLLYAGVRRKDRRALAVEALERVGLGHRTDHRPHQLSGGERQRVAIARAVVNQPALVLADEPTGALDTANGQAVLELLKELNGQGTTIALITHDRDIAASLPRRVELRDGRIVADTAAVTDTGGAHGAGARAAGTSADTGGAHGAGVRAAGTSADTGGAHGAGVRAAGTSADTGGAHGAGARAARTSADPATIRFPRLTTGSER</sequence>
<feature type="domain" description="ABC transporter" evidence="5">
    <location>
        <begin position="5"/>
        <end position="241"/>
    </location>
</feature>
<dbReference type="SUPFAM" id="SSF52540">
    <property type="entry name" value="P-loop containing nucleoside triphosphate hydrolases"/>
    <property type="match status" value="1"/>
</dbReference>
<keyword evidence="1" id="KW-0813">Transport</keyword>
<feature type="region of interest" description="Disordered" evidence="4">
    <location>
        <begin position="229"/>
        <end position="310"/>
    </location>
</feature>
<reference evidence="6 7" key="1">
    <citation type="submission" date="2018-05" db="EMBL/GenBank/DDBJ databases">
        <title>Genomic Encyclopedia of Type Strains, Phase IV (KMG-IV): sequencing the most valuable type-strain genomes for metagenomic binning, comparative biology and taxonomic classification.</title>
        <authorList>
            <person name="Goeker M."/>
        </authorList>
    </citation>
    <scope>NUCLEOTIDE SEQUENCE [LARGE SCALE GENOMIC DNA]</scope>
    <source>
        <strain evidence="6 7">DSM 45480</strain>
    </source>
</reference>
<dbReference type="PANTHER" id="PTHR24220:SF86">
    <property type="entry name" value="ABC TRANSPORTER ABCH.1"/>
    <property type="match status" value="1"/>
</dbReference>
<dbReference type="GO" id="GO:0022857">
    <property type="term" value="F:transmembrane transporter activity"/>
    <property type="evidence" value="ECO:0007669"/>
    <property type="project" value="TreeGrafter"/>
</dbReference>
<gene>
    <name evidence="6" type="ORF">C8D88_104479</name>
</gene>
<comment type="caution">
    <text evidence="6">The sequence shown here is derived from an EMBL/GenBank/DDBJ whole genome shotgun (WGS) entry which is preliminary data.</text>
</comment>
<dbReference type="InterPro" id="IPR015854">
    <property type="entry name" value="ABC_transpr_LolD-like"/>
</dbReference>
<evidence type="ECO:0000259" key="5">
    <source>
        <dbReference type="PROSITE" id="PS50893"/>
    </source>
</evidence>
<dbReference type="InterPro" id="IPR027417">
    <property type="entry name" value="P-loop_NTPase"/>
</dbReference>
<dbReference type="PROSITE" id="PS00211">
    <property type="entry name" value="ABC_TRANSPORTER_1"/>
    <property type="match status" value="1"/>
</dbReference>
<dbReference type="InterPro" id="IPR017871">
    <property type="entry name" value="ABC_transporter-like_CS"/>
</dbReference>
<feature type="compositionally biased region" description="Low complexity" evidence="4">
    <location>
        <begin position="268"/>
        <end position="298"/>
    </location>
</feature>
<dbReference type="GO" id="GO:0016887">
    <property type="term" value="F:ATP hydrolysis activity"/>
    <property type="evidence" value="ECO:0007669"/>
    <property type="project" value="InterPro"/>
</dbReference>
<feature type="compositionally biased region" description="Low complexity" evidence="4">
    <location>
        <begin position="229"/>
        <end position="257"/>
    </location>
</feature>
<evidence type="ECO:0000256" key="1">
    <source>
        <dbReference type="ARBA" id="ARBA00022448"/>
    </source>
</evidence>
<dbReference type="GO" id="GO:0098796">
    <property type="term" value="C:membrane protein complex"/>
    <property type="evidence" value="ECO:0007669"/>
    <property type="project" value="UniProtKB-ARBA"/>
</dbReference>
<evidence type="ECO:0000256" key="3">
    <source>
        <dbReference type="ARBA" id="ARBA00022840"/>
    </source>
</evidence>
<keyword evidence="3 6" id="KW-0067">ATP-binding</keyword>